<dbReference type="AlphaFoldDB" id="A0A2T2NZ40"/>
<sequence>MLDGREVAGGHRRGGEEAAEAEKEEIGMGLGGVGAGSRLGRRLGACRGRTLGGGEAAGRAALGCAGRERGQYQPVQASASRCSPVRAAVHLRTCAGCARLGRTRGSHLAIAREIKLADQGTRPCKDARGRPTVGTNVTLR</sequence>
<protein>
    <submittedName>
        <fullName evidence="2">Uncharacterized protein</fullName>
    </submittedName>
</protein>
<proteinExistence type="predicted"/>
<name>A0A2T2NZ40_CORCC</name>
<dbReference type="Proteomes" id="UP000240883">
    <property type="component" value="Unassembled WGS sequence"/>
</dbReference>
<reference evidence="2 3" key="1">
    <citation type="journal article" date="2018" name="Front. Microbiol.">
        <title>Genome-Wide Analysis of Corynespora cassiicola Leaf Fall Disease Putative Effectors.</title>
        <authorList>
            <person name="Lopez D."/>
            <person name="Ribeiro S."/>
            <person name="Label P."/>
            <person name="Fumanal B."/>
            <person name="Venisse J.S."/>
            <person name="Kohler A."/>
            <person name="de Oliveira R.R."/>
            <person name="Labutti K."/>
            <person name="Lipzen A."/>
            <person name="Lail K."/>
            <person name="Bauer D."/>
            <person name="Ohm R.A."/>
            <person name="Barry K.W."/>
            <person name="Spatafora J."/>
            <person name="Grigoriev I.V."/>
            <person name="Martin F.M."/>
            <person name="Pujade-Renaud V."/>
        </authorList>
    </citation>
    <scope>NUCLEOTIDE SEQUENCE [LARGE SCALE GENOMIC DNA]</scope>
    <source>
        <strain evidence="2 3">Philippines</strain>
    </source>
</reference>
<accession>A0A2T2NZ40</accession>
<evidence type="ECO:0000313" key="2">
    <source>
        <dbReference type="EMBL" id="PSN70629.1"/>
    </source>
</evidence>
<organism evidence="2 3">
    <name type="scientific">Corynespora cassiicola Philippines</name>
    <dbReference type="NCBI Taxonomy" id="1448308"/>
    <lineage>
        <taxon>Eukaryota</taxon>
        <taxon>Fungi</taxon>
        <taxon>Dikarya</taxon>
        <taxon>Ascomycota</taxon>
        <taxon>Pezizomycotina</taxon>
        <taxon>Dothideomycetes</taxon>
        <taxon>Pleosporomycetidae</taxon>
        <taxon>Pleosporales</taxon>
        <taxon>Corynesporascaceae</taxon>
        <taxon>Corynespora</taxon>
    </lineage>
</organism>
<dbReference type="EMBL" id="KZ678131">
    <property type="protein sequence ID" value="PSN70629.1"/>
    <property type="molecule type" value="Genomic_DNA"/>
</dbReference>
<gene>
    <name evidence="2" type="ORF">BS50DRAFT_265303</name>
</gene>
<feature type="region of interest" description="Disordered" evidence="1">
    <location>
        <begin position="121"/>
        <end position="140"/>
    </location>
</feature>
<evidence type="ECO:0000256" key="1">
    <source>
        <dbReference type="SAM" id="MobiDB-lite"/>
    </source>
</evidence>
<keyword evidence="3" id="KW-1185">Reference proteome</keyword>
<feature type="region of interest" description="Disordered" evidence="1">
    <location>
        <begin position="1"/>
        <end position="23"/>
    </location>
</feature>
<evidence type="ECO:0000313" key="3">
    <source>
        <dbReference type="Proteomes" id="UP000240883"/>
    </source>
</evidence>